<sequence length="335" mass="36673">MTDAAPVSHIVLDNTFGAAFIGVVVSGWLFGVSCIQAWYYFTHQSDRWPLKALVSGVMLTDAIHQGLITHTVYTYTITNWGNEAFLNEIVRTLAVQVIFSGFTTFIVQCFLAWRIWRLSGGKVWLIVIIVLLILGEFGVNLAYTIISLRFETFAQVTHLKALSITINALAAAGDTVIAASLCTMLHRSRTGFHRSNTIITKLIVFSINTGLLTSFCALASLVSILAWPTAFIYIAFFFCLGRLYTNSLLATLNARKSIRELSDGIESTSGNNISLNSLGKTKTGHISSSRQQQNISIKIDTQKELAMDSGNDMEKGSAVKVGSGYMGAEPEYESA</sequence>
<feature type="transmembrane region" description="Helical" evidence="1">
    <location>
        <begin position="230"/>
        <end position="252"/>
    </location>
</feature>
<evidence type="ECO:0000313" key="4">
    <source>
        <dbReference type="Proteomes" id="UP000054477"/>
    </source>
</evidence>
<feature type="domain" description="DUF6534" evidence="2">
    <location>
        <begin position="170"/>
        <end position="257"/>
    </location>
</feature>
<gene>
    <name evidence="3" type="ORF">K443DRAFT_677467</name>
</gene>
<feature type="transmembrane region" description="Helical" evidence="1">
    <location>
        <begin position="93"/>
        <end position="116"/>
    </location>
</feature>
<proteinExistence type="predicted"/>
<keyword evidence="1" id="KW-1133">Transmembrane helix</keyword>
<reference evidence="4" key="2">
    <citation type="submission" date="2015-01" db="EMBL/GenBank/DDBJ databases">
        <title>Evolutionary Origins and Diversification of the Mycorrhizal Mutualists.</title>
        <authorList>
            <consortium name="DOE Joint Genome Institute"/>
            <consortium name="Mycorrhizal Genomics Consortium"/>
            <person name="Kohler A."/>
            <person name="Kuo A."/>
            <person name="Nagy L.G."/>
            <person name="Floudas D."/>
            <person name="Copeland A."/>
            <person name="Barry K.W."/>
            <person name="Cichocki N."/>
            <person name="Veneault-Fourrey C."/>
            <person name="LaButti K."/>
            <person name="Lindquist E.A."/>
            <person name="Lipzen A."/>
            <person name="Lundell T."/>
            <person name="Morin E."/>
            <person name="Murat C."/>
            <person name="Riley R."/>
            <person name="Ohm R."/>
            <person name="Sun H."/>
            <person name="Tunlid A."/>
            <person name="Henrissat B."/>
            <person name="Grigoriev I.V."/>
            <person name="Hibbett D.S."/>
            <person name="Martin F."/>
        </authorList>
    </citation>
    <scope>NUCLEOTIDE SEQUENCE [LARGE SCALE GENOMIC DNA]</scope>
    <source>
        <strain evidence="4">LaAM-08-1</strain>
    </source>
</reference>
<dbReference type="Proteomes" id="UP000054477">
    <property type="component" value="Unassembled WGS sequence"/>
</dbReference>
<accession>A0A0C9XY59</accession>
<feature type="transmembrane region" description="Helical" evidence="1">
    <location>
        <begin position="198"/>
        <end position="224"/>
    </location>
</feature>
<feature type="transmembrane region" description="Helical" evidence="1">
    <location>
        <begin position="53"/>
        <end position="73"/>
    </location>
</feature>
<evidence type="ECO:0000256" key="1">
    <source>
        <dbReference type="SAM" id="Phobius"/>
    </source>
</evidence>
<name>A0A0C9XY59_9AGAR</name>
<protein>
    <recommendedName>
        <fullName evidence="2">DUF6534 domain-containing protein</fullName>
    </recommendedName>
</protein>
<dbReference type="InterPro" id="IPR045339">
    <property type="entry name" value="DUF6534"/>
</dbReference>
<dbReference type="Pfam" id="PF20152">
    <property type="entry name" value="DUF6534"/>
    <property type="match status" value="1"/>
</dbReference>
<keyword evidence="1" id="KW-0812">Transmembrane</keyword>
<dbReference type="EMBL" id="KN838590">
    <property type="protein sequence ID" value="KIK02622.1"/>
    <property type="molecule type" value="Genomic_DNA"/>
</dbReference>
<reference evidence="3 4" key="1">
    <citation type="submission" date="2014-04" db="EMBL/GenBank/DDBJ databases">
        <authorList>
            <consortium name="DOE Joint Genome Institute"/>
            <person name="Kuo A."/>
            <person name="Kohler A."/>
            <person name="Nagy L.G."/>
            <person name="Floudas D."/>
            <person name="Copeland A."/>
            <person name="Barry K.W."/>
            <person name="Cichocki N."/>
            <person name="Veneault-Fourrey C."/>
            <person name="LaButti K."/>
            <person name="Lindquist E.A."/>
            <person name="Lipzen A."/>
            <person name="Lundell T."/>
            <person name="Morin E."/>
            <person name="Murat C."/>
            <person name="Sun H."/>
            <person name="Tunlid A."/>
            <person name="Henrissat B."/>
            <person name="Grigoriev I.V."/>
            <person name="Hibbett D.S."/>
            <person name="Martin F."/>
            <person name="Nordberg H.P."/>
            <person name="Cantor M.N."/>
            <person name="Hua S.X."/>
        </authorList>
    </citation>
    <scope>NUCLEOTIDE SEQUENCE [LARGE SCALE GENOMIC DNA]</scope>
    <source>
        <strain evidence="3 4">LaAM-08-1</strain>
    </source>
</reference>
<dbReference type="AlphaFoldDB" id="A0A0C9XY59"/>
<dbReference type="OrthoDB" id="3263055at2759"/>
<evidence type="ECO:0000259" key="2">
    <source>
        <dbReference type="Pfam" id="PF20152"/>
    </source>
</evidence>
<dbReference type="PANTHER" id="PTHR40465">
    <property type="entry name" value="CHROMOSOME 1, WHOLE GENOME SHOTGUN SEQUENCE"/>
    <property type="match status" value="1"/>
</dbReference>
<dbReference type="STRING" id="1095629.A0A0C9XY59"/>
<keyword evidence="4" id="KW-1185">Reference proteome</keyword>
<dbReference type="PANTHER" id="PTHR40465:SF1">
    <property type="entry name" value="DUF6534 DOMAIN-CONTAINING PROTEIN"/>
    <property type="match status" value="1"/>
</dbReference>
<feature type="transmembrane region" description="Helical" evidence="1">
    <location>
        <begin position="16"/>
        <end position="41"/>
    </location>
</feature>
<feature type="transmembrane region" description="Helical" evidence="1">
    <location>
        <begin position="166"/>
        <end position="186"/>
    </location>
</feature>
<keyword evidence="1" id="KW-0472">Membrane</keyword>
<feature type="transmembrane region" description="Helical" evidence="1">
    <location>
        <begin position="123"/>
        <end position="146"/>
    </location>
</feature>
<organism evidence="3 4">
    <name type="scientific">Laccaria amethystina LaAM-08-1</name>
    <dbReference type="NCBI Taxonomy" id="1095629"/>
    <lineage>
        <taxon>Eukaryota</taxon>
        <taxon>Fungi</taxon>
        <taxon>Dikarya</taxon>
        <taxon>Basidiomycota</taxon>
        <taxon>Agaricomycotina</taxon>
        <taxon>Agaricomycetes</taxon>
        <taxon>Agaricomycetidae</taxon>
        <taxon>Agaricales</taxon>
        <taxon>Agaricineae</taxon>
        <taxon>Hydnangiaceae</taxon>
        <taxon>Laccaria</taxon>
    </lineage>
</organism>
<dbReference type="HOGENOM" id="CLU_046025_5_4_1"/>
<evidence type="ECO:0000313" key="3">
    <source>
        <dbReference type="EMBL" id="KIK02622.1"/>
    </source>
</evidence>